<dbReference type="Proteomes" id="UP000198984">
    <property type="component" value="Unassembled WGS sequence"/>
</dbReference>
<evidence type="ECO:0000256" key="4">
    <source>
        <dbReference type="ARBA" id="ARBA00022989"/>
    </source>
</evidence>
<reference evidence="7 8" key="1">
    <citation type="submission" date="2016-10" db="EMBL/GenBank/DDBJ databases">
        <authorList>
            <person name="de Groot N.N."/>
        </authorList>
    </citation>
    <scope>NUCLEOTIDE SEQUENCE [LARGE SCALE GENOMIC DNA]</scope>
    <source>
        <strain evidence="7 8">DSM 21039</strain>
    </source>
</reference>
<comment type="similarity">
    <text evidence="2">Belongs to the TMEM19 family.</text>
</comment>
<evidence type="ECO:0000256" key="6">
    <source>
        <dbReference type="SAM" id="Phobius"/>
    </source>
</evidence>
<name>A0A1H7REB6_9BACT</name>
<keyword evidence="8" id="KW-1185">Reference proteome</keyword>
<comment type="subcellular location">
    <subcellularLocation>
        <location evidence="1">Membrane</location>
        <topology evidence="1">Multi-pass membrane protein</topology>
    </subcellularLocation>
</comment>
<evidence type="ECO:0000313" key="8">
    <source>
        <dbReference type="Proteomes" id="UP000198984"/>
    </source>
</evidence>
<evidence type="ECO:0000256" key="1">
    <source>
        <dbReference type="ARBA" id="ARBA00004141"/>
    </source>
</evidence>
<dbReference type="RefSeq" id="WP_089910181.1">
    <property type="nucleotide sequence ID" value="NZ_FOBB01000002.1"/>
</dbReference>
<proteinExistence type="inferred from homology"/>
<feature type="transmembrane region" description="Helical" evidence="6">
    <location>
        <begin position="50"/>
        <end position="66"/>
    </location>
</feature>
<feature type="transmembrane region" description="Helical" evidence="6">
    <location>
        <begin position="159"/>
        <end position="181"/>
    </location>
</feature>
<gene>
    <name evidence="7" type="ORF">SAMN04488505_102604</name>
</gene>
<dbReference type="AlphaFoldDB" id="A0A1H7REB6"/>
<feature type="transmembrane region" description="Helical" evidence="6">
    <location>
        <begin position="6"/>
        <end position="22"/>
    </location>
</feature>
<feature type="transmembrane region" description="Helical" evidence="6">
    <location>
        <begin position="219"/>
        <end position="236"/>
    </location>
</feature>
<keyword evidence="4 6" id="KW-1133">Transmembrane helix</keyword>
<feature type="transmembrane region" description="Helical" evidence="6">
    <location>
        <begin position="187"/>
        <end position="207"/>
    </location>
</feature>
<dbReference type="Pfam" id="PF01940">
    <property type="entry name" value="DUF92"/>
    <property type="match status" value="1"/>
</dbReference>
<organism evidence="7 8">
    <name type="scientific">Chitinophaga rupis</name>
    <dbReference type="NCBI Taxonomy" id="573321"/>
    <lineage>
        <taxon>Bacteria</taxon>
        <taxon>Pseudomonadati</taxon>
        <taxon>Bacteroidota</taxon>
        <taxon>Chitinophagia</taxon>
        <taxon>Chitinophagales</taxon>
        <taxon>Chitinophagaceae</taxon>
        <taxon>Chitinophaga</taxon>
    </lineage>
</organism>
<dbReference type="PANTHER" id="PTHR13353:SF5">
    <property type="entry name" value="TRANSMEMBRANE PROTEIN 19"/>
    <property type="match status" value="1"/>
</dbReference>
<evidence type="ECO:0000313" key="7">
    <source>
        <dbReference type="EMBL" id="SEL58284.1"/>
    </source>
</evidence>
<evidence type="ECO:0000256" key="2">
    <source>
        <dbReference type="ARBA" id="ARBA00009012"/>
    </source>
</evidence>
<accession>A0A1H7REB6</accession>
<evidence type="ECO:0000256" key="3">
    <source>
        <dbReference type="ARBA" id="ARBA00022692"/>
    </source>
</evidence>
<keyword evidence="5 6" id="KW-0472">Membrane</keyword>
<sequence length="239" mass="25417">MLFTKDVFIVTGLLLLVIIICIRTRKLTVTAALTAGVVGFLVFAGTGYNGLLLLGTFFTLGVLATAHRKDVKAGLHPEGAHPQARNAWQVLANGGTAALMAVMAIIHPAHAFLYHVMLAASLAAATSDTLSSELGMVYGRNHYNILTFKKDIRGLDGVVSLEGTLIGAAGAFIIAAVYALGIGFNRYFLFIGLAGILGNLADSVLGASLERRHYINNDVVNFLNTLFAAFCAWLFSTLM</sequence>
<evidence type="ECO:0000256" key="5">
    <source>
        <dbReference type="ARBA" id="ARBA00023136"/>
    </source>
</evidence>
<dbReference type="OrthoDB" id="9770047at2"/>
<protein>
    <submittedName>
        <fullName evidence="7">TIGR00297 family protein</fullName>
    </submittedName>
</protein>
<dbReference type="InterPro" id="IPR002794">
    <property type="entry name" value="DUF92_TMEM19"/>
</dbReference>
<dbReference type="PANTHER" id="PTHR13353">
    <property type="entry name" value="TRANSMEMBRANE PROTEIN 19"/>
    <property type="match status" value="1"/>
</dbReference>
<feature type="transmembrane region" description="Helical" evidence="6">
    <location>
        <begin position="87"/>
        <end position="106"/>
    </location>
</feature>
<keyword evidence="3 6" id="KW-0812">Transmembrane</keyword>
<dbReference type="EMBL" id="FOBB01000002">
    <property type="protein sequence ID" value="SEL58284.1"/>
    <property type="molecule type" value="Genomic_DNA"/>
</dbReference>
<dbReference type="GO" id="GO:0016020">
    <property type="term" value="C:membrane"/>
    <property type="evidence" value="ECO:0007669"/>
    <property type="project" value="UniProtKB-SubCell"/>
</dbReference>